<accession>A0A6G0WJM1</accession>
<name>A0A6G0WJM1_9STRA</name>
<dbReference type="Proteomes" id="UP000481153">
    <property type="component" value="Unassembled WGS sequence"/>
</dbReference>
<dbReference type="InterPro" id="IPR038277">
    <property type="entry name" value="UreF_sf"/>
</dbReference>
<evidence type="ECO:0000313" key="4">
    <source>
        <dbReference type="EMBL" id="KAF0727456.1"/>
    </source>
</evidence>
<dbReference type="GO" id="GO:0016151">
    <property type="term" value="F:nickel cation binding"/>
    <property type="evidence" value="ECO:0007669"/>
    <property type="project" value="InterPro"/>
</dbReference>
<evidence type="ECO:0000313" key="5">
    <source>
        <dbReference type="Proteomes" id="UP000481153"/>
    </source>
</evidence>
<dbReference type="Pfam" id="PF01730">
    <property type="entry name" value="UreF"/>
    <property type="match status" value="1"/>
</dbReference>
<dbReference type="AlphaFoldDB" id="A0A6G0WJM1"/>
<dbReference type="PANTHER" id="PTHR33620">
    <property type="entry name" value="UREASE ACCESSORY PROTEIN F"/>
    <property type="match status" value="1"/>
</dbReference>
<evidence type="ECO:0000256" key="1">
    <source>
        <dbReference type="ARBA" id="ARBA00022988"/>
    </source>
</evidence>
<organism evidence="4 5">
    <name type="scientific">Aphanomyces euteiches</name>
    <dbReference type="NCBI Taxonomy" id="100861"/>
    <lineage>
        <taxon>Eukaryota</taxon>
        <taxon>Sar</taxon>
        <taxon>Stramenopiles</taxon>
        <taxon>Oomycota</taxon>
        <taxon>Saprolegniomycetes</taxon>
        <taxon>Saprolegniales</taxon>
        <taxon>Verrucalvaceae</taxon>
        <taxon>Aphanomyces</taxon>
    </lineage>
</organism>
<dbReference type="EMBL" id="VJMJ01000194">
    <property type="protein sequence ID" value="KAF0727456.1"/>
    <property type="molecule type" value="Genomic_DNA"/>
</dbReference>
<dbReference type="OrthoDB" id="2550922at2759"/>
<keyword evidence="1" id="KW-0996">Nickel insertion</keyword>
<keyword evidence="2" id="KW-0143">Chaperone</keyword>
<dbReference type="VEuPathDB" id="FungiDB:AeMF1_021641"/>
<dbReference type="HAMAP" id="MF_01385">
    <property type="entry name" value="UreF"/>
    <property type="match status" value="1"/>
</dbReference>
<evidence type="ECO:0008006" key="6">
    <source>
        <dbReference type="Google" id="ProtNLM"/>
    </source>
</evidence>
<evidence type="ECO:0000256" key="2">
    <source>
        <dbReference type="ARBA" id="ARBA00023186"/>
    </source>
</evidence>
<dbReference type="PIRSF" id="PIRSF009467">
    <property type="entry name" value="Ureas_acces_UreF"/>
    <property type="match status" value="1"/>
</dbReference>
<dbReference type="Gene3D" id="1.10.4190.10">
    <property type="entry name" value="Urease accessory protein UreF"/>
    <property type="match status" value="1"/>
</dbReference>
<comment type="similarity">
    <text evidence="3">Belongs to the UreF family.</text>
</comment>
<reference evidence="4 5" key="1">
    <citation type="submission" date="2019-07" db="EMBL/GenBank/DDBJ databases">
        <title>Genomics analysis of Aphanomyces spp. identifies a new class of oomycete effector associated with host adaptation.</title>
        <authorList>
            <person name="Gaulin E."/>
        </authorList>
    </citation>
    <scope>NUCLEOTIDE SEQUENCE [LARGE SCALE GENOMIC DNA]</scope>
    <source>
        <strain evidence="4 5">ATCC 201684</strain>
    </source>
</reference>
<keyword evidence="5" id="KW-1185">Reference proteome</keyword>
<protein>
    <recommendedName>
        <fullName evidence="6">Urease accessory protein UreF</fullName>
    </recommendedName>
</protein>
<dbReference type="PANTHER" id="PTHR33620:SF1">
    <property type="entry name" value="UREASE ACCESSORY PROTEIN F"/>
    <property type="match status" value="1"/>
</dbReference>
<dbReference type="InterPro" id="IPR002639">
    <property type="entry name" value="UreF"/>
</dbReference>
<sequence>MDWYTWQLVDSLYPTGGFAHSLGLESAVQEKIVTNSSTLRQFVVASLHQTANLLLPILYEAHANPTAANFLRLDALTHAMLTNHVAARASIAQGTAMLRVASTTAAASSVLQDIKRNKVHGHHVVVFGIMCGSLGIDALATQRLLLFFTLRDTLSAATRLNVIGPLESAKLQTQLAPLAEKILQEKKDRPVEDAYQSAPFLDLVQARHDMLYTRIFNS</sequence>
<proteinExistence type="inferred from homology"/>
<comment type="caution">
    <text evidence="4">The sequence shown here is derived from an EMBL/GenBank/DDBJ whole genome shotgun (WGS) entry which is preliminary data.</text>
</comment>
<evidence type="ECO:0000256" key="3">
    <source>
        <dbReference type="ARBA" id="ARBA00046339"/>
    </source>
</evidence>
<gene>
    <name evidence="4" type="ORF">Ae201684_014478</name>
</gene>